<feature type="signal peptide" evidence="1">
    <location>
        <begin position="1"/>
        <end position="18"/>
    </location>
</feature>
<feature type="chain" id="PRO_5025588454" description="Secreted protein" evidence="1">
    <location>
        <begin position="19"/>
        <end position="95"/>
    </location>
</feature>
<dbReference type="Proteomes" id="UP000800092">
    <property type="component" value="Unassembled WGS sequence"/>
</dbReference>
<keyword evidence="3" id="KW-1185">Reference proteome</keyword>
<sequence>MTKQLAIAIAMVAPFVRAVECADWPFGEVLDVGVLRPLEDVLSSVWEELSEVVDDELLEVLLVMSELVTVGGAACDPVVIGLTYAVFDDRPVASQ</sequence>
<evidence type="ECO:0000313" key="2">
    <source>
        <dbReference type="EMBL" id="KAF2237967.1"/>
    </source>
</evidence>
<evidence type="ECO:0008006" key="4">
    <source>
        <dbReference type="Google" id="ProtNLM"/>
    </source>
</evidence>
<name>A0A6A6HIW0_VIRVR</name>
<reference evidence="2" key="1">
    <citation type="journal article" date="2020" name="Stud. Mycol.">
        <title>101 Dothideomycetes genomes: a test case for predicting lifestyles and emergence of pathogens.</title>
        <authorList>
            <person name="Haridas S."/>
            <person name="Albert R."/>
            <person name="Binder M."/>
            <person name="Bloem J."/>
            <person name="Labutti K."/>
            <person name="Salamov A."/>
            <person name="Andreopoulos B."/>
            <person name="Baker S."/>
            <person name="Barry K."/>
            <person name="Bills G."/>
            <person name="Bluhm B."/>
            <person name="Cannon C."/>
            <person name="Castanera R."/>
            <person name="Culley D."/>
            <person name="Daum C."/>
            <person name="Ezra D."/>
            <person name="Gonzalez J."/>
            <person name="Henrissat B."/>
            <person name="Kuo A."/>
            <person name="Liang C."/>
            <person name="Lipzen A."/>
            <person name="Lutzoni F."/>
            <person name="Magnuson J."/>
            <person name="Mondo S."/>
            <person name="Nolan M."/>
            <person name="Ohm R."/>
            <person name="Pangilinan J."/>
            <person name="Park H.-J."/>
            <person name="Ramirez L."/>
            <person name="Alfaro M."/>
            <person name="Sun H."/>
            <person name="Tritt A."/>
            <person name="Yoshinaga Y."/>
            <person name="Zwiers L.-H."/>
            <person name="Turgeon B."/>
            <person name="Goodwin S."/>
            <person name="Spatafora J."/>
            <person name="Crous P."/>
            <person name="Grigoriev I."/>
        </authorList>
    </citation>
    <scope>NUCLEOTIDE SEQUENCE</scope>
    <source>
        <strain evidence="2">Tuck. ex Michener</strain>
    </source>
</reference>
<protein>
    <recommendedName>
        <fullName evidence="4">Secreted protein</fullName>
    </recommendedName>
</protein>
<dbReference type="EMBL" id="ML991777">
    <property type="protein sequence ID" value="KAF2237967.1"/>
    <property type="molecule type" value="Genomic_DNA"/>
</dbReference>
<evidence type="ECO:0000256" key="1">
    <source>
        <dbReference type="SAM" id="SignalP"/>
    </source>
</evidence>
<gene>
    <name evidence="2" type="ORF">EV356DRAFT_508541</name>
</gene>
<dbReference type="AlphaFoldDB" id="A0A6A6HIW0"/>
<proteinExistence type="predicted"/>
<accession>A0A6A6HIW0</accession>
<evidence type="ECO:0000313" key="3">
    <source>
        <dbReference type="Proteomes" id="UP000800092"/>
    </source>
</evidence>
<organism evidence="2 3">
    <name type="scientific">Viridothelium virens</name>
    <name type="common">Speckled blister lichen</name>
    <name type="synonym">Trypethelium virens</name>
    <dbReference type="NCBI Taxonomy" id="1048519"/>
    <lineage>
        <taxon>Eukaryota</taxon>
        <taxon>Fungi</taxon>
        <taxon>Dikarya</taxon>
        <taxon>Ascomycota</taxon>
        <taxon>Pezizomycotina</taxon>
        <taxon>Dothideomycetes</taxon>
        <taxon>Dothideomycetes incertae sedis</taxon>
        <taxon>Trypetheliales</taxon>
        <taxon>Trypetheliaceae</taxon>
        <taxon>Viridothelium</taxon>
    </lineage>
</organism>
<keyword evidence="1" id="KW-0732">Signal</keyword>